<accession>A0AAD9EDA6</accession>
<organism evidence="2 3">
    <name type="scientific">Colletotrichum chrysophilum</name>
    <dbReference type="NCBI Taxonomy" id="1836956"/>
    <lineage>
        <taxon>Eukaryota</taxon>
        <taxon>Fungi</taxon>
        <taxon>Dikarya</taxon>
        <taxon>Ascomycota</taxon>
        <taxon>Pezizomycotina</taxon>
        <taxon>Sordariomycetes</taxon>
        <taxon>Hypocreomycetidae</taxon>
        <taxon>Glomerellales</taxon>
        <taxon>Glomerellaceae</taxon>
        <taxon>Colletotrichum</taxon>
        <taxon>Colletotrichum gloeosporioides species complex</taxon>
    </lineage>
</organism>
<feature type="compositionally biased region" description="Basic and acidic residues" evidence="1">
    <location>
        <begin position="14"/>
        <end position="23"/>
    </location>
</feature>
<protein>
    <submittedName>
        <fullName evidence="2">Uncharacterized protein</fullName>
    </submittedName>
</protein>
<feature type="compositionally biased region" description="Basic residues" evidence="1">
    <location>
        <begin position="1"/>
        <end position="13"/>
    </location>
</feature>
<keyword evidence="3" id="KW-1185">Reference proteome</keyword>
<dbReference type="AlphaFoldDB" id="A0AAD9EDA6"/>
<evidence type="ECO:0000313" key="2">
    <source>
        <dbReference type="EMBL" id="KAK1846974.1"/>
    </source>
</evidence>
<gene>
    <name evidence="2" type="ORF">CCHR01_10369</name>
</gene>
<sequence>MDHHLISRRRRATLLHDDKEQRPRRCCSSPSTWPRVNQEESIAGDAYGTKDKGYWRRIKPAGPVTEPQAKLDAHTYCDTDLSDPAGGGGEEAGPTLCFAKTVVSVSSRHPPPRLHIVAAHTFYQDLNADAAPIGIVITDTVR</sequence>
<dbReference type="EMBL" id="JAQOWY010000217">
    <property type="protein sequence ID" value="KAK1846974.1"/>
    <property type="molecule type" value="Genomic_DNA"/>
</dbReference>
<feature type="region of interest" description="Disordered" evidence="1">
    <location>
        <begin position="1"/>
        <end position="44"/>
    </location>
</feature>
<dbReference type="Proteomes" id="UP001243330">
    <property type="component" value="Unassembled WGS sequence"/>
</dbReference>
<evidence type="ECO:0000313" key="3">
    <source>
        <dbReference type="Proteomes" id="UP001243330"/>
    </source>
</evidence>
<proteinExistence type="predicted"/>
<name>A0AAD9EDA6_9PEZI</name>
<comment type="caution">
    <text evidence="2">The sequence shown here is derived from an EMBL/GenBank/DDBJ whole genome shotgun (WGS) entry which is preliminary data.</text>
</comment>
<reference evidence="2" key="1">
    <citation type="submission" date="2023-01" db="EMBL/GenBank/DDBJ databases">
        <title>Colletotrichum chrysophilum M932 genome sequence.</title>
        <authorList>
            <person name="Baroncelli R."/>
        </authorList>
    </citation>
    <scope>NUCLEOTIDE SEQUENCE</scope>
    <source>
        <strain evidence="2">M932</strain>
    </source>
</reference>
<evidence type="ECO:0000256" key="1">
    <source>
        <dbReference type="SAM" id="MobiDB-lite"/>
    </source>
</evidence>